<dbReference type="Gene3D" id="3.40.50.280">
    <property type="entry name" value="Cobalamin-binding domain"/>
    <property type="match status" value="1"/>
</dbReference>
<feature type="domain" description="HTH merR-type" evidence="1">
    <location>
        <begin position="20"/>
        <end position="89"/>
    </location>
</feature>
<dbReference type="Pfam" id="PF02607">
    <property type="entry name" value="B12-binding_2"/>
    <property type="match status" value="1"/>
</dbReference>
<dbReference type="InterPro" id="IPR009061">
    <property type="entry name" value="DNA-bd_dom_put_sf"/>
</dbReference>
<evidence type="ECO:0000259" key="1">
    <source>
        <dbReference type="PROSITE" id="PS50937"/>
    </source>
</evidence>
<dbReference type="Proteomes" id="UP000199310">
    <property type="component" value="Unassembled WGS sequence"/>
</dbReference>
<dbReference type="STRING" id="29529.SAMN04488122_2287"/>
<dbReference type="GO" id="GO:0031419">
    <property type="term" value="F:cobalamin binding"/>
    <property type="evidence" value="ECO:0007669"/>
    <property type="project" value="InterPro"/>
</dbReference>
<organism evidence="2 3">
    <name type="scientific">Chitinophaga arvensicola</name>
    <dbReference type="NCBI Taxonomy" id="29529"/>
    <lineage>
        <taxon>Bacteria</taxon>
        <taxon>Pseudomonadati</taxon>
        <taxon>Bacteroidota</taxon>
        <taxon>Chitinophagia</taxon>
        <taxon>Chitinophagales</taxon>
        <taxon>Chitinophagaceae</taxon>
        <taxon>Chitinophaga</taxon>
    </lineage>
</organism>
<proteinExistence type="predicted"/>
<gene>
    <name evidence="2" type="ORF">SAMN04488122_2287</name>
</gene>
<dbReference type="SUPFAM" id="SSF46955">
    <property type="entry name" value="Putative DNA-binding domain"/>
    <property type="match status" value="1"/>
</dbReference>
<reference evidence="3" key="1">
    <citation type="submission" date="2016-10" db="EMBL/GenBank/DDBJ databases">
        <authorList>
            <person name="Varghese N."/>
            <person name="Submissions S."/>
        </authorList>
    </citation>
    <scope>NUCLEOTIDE SEQUENCE [LARGE SCALE GENOMIC DNA]</scope>
    <source>
        <strain evidence="3">DSM 3695</strain>
    </source>
</reference>
<dbReference type="Gene3D" id="1.10.1660.10">
    <property type="match status" value="1"/>
</dbReference>
<dbReference type="SUPFAM" id="SSF52242">
    <property type="entry name" value="Cobalamin (vitamin B12)-binding domain"/>
    <property type="match status" value="1"/>
</dbReference>
<protein>
    <submittedName>
        <fullName evidence="2">DNA-binding transcriptional regulator, MerR family</fullName>
    </submittedName>
</protein>
<dbReference type="GO" id="GO:0046872">
    <property type="term" value="F:metal ion binding"/>
    <property type="evidence" value="ECO:0007669"/>
    <property type="project" value="InterPro"/>
</dbReference>
<sequence>MEHPAPNCLNLAFTIPALNTFTIKDIENFTGIKAHTIRIWEQRFQLFQARRKDTNHRIYDGDDLKTLLRIAYLYHHGVKISRIAALSEPQQNELSLEIASKGASPMLPIHELIAATLDYDHLHFERIFSSQVLHLGFERCITQVIYPYLERIGVLWLTGNVIPAQEHFSSNIIRTKIMTAIDGLPMNGDAKAHYLLFLPEGEFHEIPLLFVQYLLKKHGQLVTSFGANVPLPDLQPFITRKKVTHLYTHLLTNVTQQAMQRFITDLSTQFPDVSILLSGPQTWQLKQPLPANVFVVRQLDKLLEAGRR</sequence>
<evidence type="ECO:0000313" key="3">
    <source>
        <dbReference type="Proteomes" id="UP000199310"/>
    </source>
</evidence>
<keyword evidence="3" id="KW-1185">Reference proteome</keyword>
<dbReference type="SMART" id="SM00422">
    <property type="entry name" value="HTH_MERR"/>
    <property type="match status" value="1"/>
</dbReference>
<name>A0A1I0R6G6_9BACT</name>
<evidence type="ECO:0000313" key="2">
    <source>
        <dbReference type="EMBL" id="SEW35643.1"/>
    </source>
</evidence>
<dbReference type="Pfam" id="PF13411">
    <property type="entry name" value="MerR_1"/>
    <property type="match status" value="1"/>
</dbReference>
<dbReference type="InterPro" id="IPR036724">
    <property type="entry name" value="Cobalamin-bd_sf"/>
</dbReference>
<dbReference type="GO" id="GO:0003677">
    <property type="term" value="F:DNA binding"/>
    <property type="evidence" value="ECO:0007669"/>
    <property type="project" value="UniProtKB-KW"/>
</dbReference>
<dbReference type="AlphaFoldDB" id="A0A1I0R6G6"/>
<dbReference type="Gene3D" id="1.10.1240.10">
    <property type="entry name" value="Methionine synthase domain"/>
    <property type="match status" value="1"/>
</dbReference>
<accession>A0A1I0R6G6</accession>
<dbReference type="InterPro" id="IPR036594">
    <property type="entry name" value="Meth_synthase_dom"/>
</dbReference>
<dbReference type="InterPro" id="IPR000551">
    <property type="entry name" value="MerR-type_HTH_dom"/>
</dbReference>
<dbReference type="GO" id="GO:0006355">
    <property type="term" value="P:regulation of DNA-templated transcription"/>
    <property type="evidence" value="ECO:0007669"/>
    <property type="project" value="InterPro"/>
</dbReference>
<dbReference type="InterPro" id="IPR003759">
    <property type="entry name" value="Cbl-bd_cap"/>
</dbReference>
<dbReference type="EMBL" id="FOJG01000001">
    <property type="protein sequence ID" value="SEW35643.1"/>
    <property type="molecule type" value="Genomic_DNA"/>
</dbReference>
<dbReference type="PROSITE" id="PS50937">
    <property type="entry name" value="HTH_MERR_2"/>
    <property type="match status" value="1"/>
</dbReference>
<keyword evidence="2" id="KW-0238">DNA-binding</keyword>
<dbReference type="OrthoDB" id="9800334at2"/>